<sequence length="125" mass="14519">MERKKYPIRAEDYELFETVGEGVSAAVHRARCIPFDEIVAIKVLDFERKNSDLLEASHEREKELLQDITDLQWRLLCTQEELQRLKTKNAQMSQLHTTNHQSPQKQGKGIKQGQDAEARLLDLKC</sequence>
<dbReference type="SUPFAM" id="SSF56112">
    <property type="entry name" value="Protein kinase-like (PK-like)"/>
    <property type="match status" value="1"/>
</dbReference>
<dbReference type="InterPro" id="IPR047173">
    <property type="entry name" value="STRAD_A/B-like"/>
</dbReference>
<comment type="caution">
    <text evidence="4">The sequence shown here is derived from an EMBL/GenBank/DDBJ whole genome shotgun (WGS) entry which is preliminary data.</text>
</comment>
<dbReference type="EMBL" id="CM017882">
    <property type="protein sequence ID" value="KAG1363728.1"/>
    <property type="molecule type" value="Genomic_DNA"/>
</dbReference>
<gene>
    <name evidence="4" type="ORF">COCNU_11G005550</name>
</gene>
<dbReference type="InterPro" id="IPR011009">
    <property type="entry name" value="Kinase-like_dom_sf"/>
</dbReference>
<reference evidence="4" key="1">
    <citation type="journal article" date="2017" name="Gigascience">
        <title>The genome draft of coconut (Cocos nucifera).</title>
        <authorList>
            <person name="Xiao Y."/>
            <person name="Xu P."/>
            <person name="Fan H."/>
            <person name="Baudouin L."/>
            <person name="Xia W."/>
            <person name="Bocs S."/>
            <person name="Xu J."/>
            <person name="Li Q."/>
            <person name="Guo A."/>
            <person name="Zhou L."/>
            <person name="Li J."/>
            <person name="Wu Y."/>
            <person name="Ma Z."/>
            <person name="Armero A."/>
            <person name="Issali A.E."/>
            <person name="Liu N."/>
            <person name="Peng M."/>
            <person name="Yang Y."/>
        </authorList>
    </citation>
    <scope>NUCLEOTIDE SEQUENCE</scope>
    <source>
        <tissue evidence="4">Spear leaf of Hainan Tall coconut</tissue>
    </source>
</reference>
<evidence type="ECO:0000313" key="4">
    <source>
        <dbReference type="EMBL" id="KAG1363728.1"/>
    </source>
</evidence>
<dbReference type="Gene3D" id="3.30.200.20">
    <property type="entry name" value="Phosphorylase Kinase, domain 1"/>
    <property type="match status" value="1"/>
</dbReference>
<name>A0A8K0N9D2_COCNU</name>
<evidence type="ECO:0000256" key="3">
    <source>
        <dbReference type="SAM" id="MobiDB-lite"/>
    </source>
</evidence>
<feature type="compositionally biased region" description="Polar residues" evidence="3">
    <location>
        <begin position="88"/>
        <end position="103"/>
    </location>
</feature>
<dbReference type="GO" id="GO:0005524">
    <property type="term" value="F:ATP binding"/>
    <property type="evidence" value="ECO:0007669"/>
    <property type="project" value="UniProtKB-UniRule"/>
</dbReference>
<dbReference type="PANTHER" id="PTHR48014:SF24">
    <property type="entry name" value="PROTEIN KINASE SUPERFAMILY PROTEIN"/>
    <property type="match status" value="1"/>
</dbReference>
<protein>
    <submittedName>
        <fullName evidence="4">Uncharacterized protein</fullName>
    </submittedName>
</protein>
<keyword evidence="5" id="KW-1185">Reference proteome</keyword>
<dbReference type="PROSITE" id="PS00107">
    <property type="entry name" value="PROTEIN_KINASE_ATP"/>
    <property type="match status" value="1"/>
</dbReference>
<evidence type="ECO:0000256" key="1">
    <source>
        <dbReference type="ARBA" id="ARBA00008874"/>
    </source>
</evidence>
<evidence type="ECO:0000256" key="2">
    <source>
        <dbReference type="PROSITE-ProRule" id="PRU10141"/>
    </source>
</evidence>
<dbReference type="PANTHER" id="PTHR48014">
    <property type="entry name" value="SERINE/THREONINE-PROTEIN KINASE FRAY2"/>
    <property type="match status" value="1"/>
</dbReference>
<dbReference type="OrthoDB" id="248923at2759"/>
<reference evidence="4" key="2">
    <citation type="submission" date="2019-07" db="EMBL/GenBank/DDBJ databases">
        <authorList>
            <person name="Yang Y."/>
            <person name="Bocs S."/>
            <person name="Baudouin L."/>
        </authorList>
    </citation>
    <scope>NUCLEOTIDE SEQUENCE</scope>
    <source>
        <tissue evidence="4">Spear leaf of Hainan Tall coconut</tissue>
    </source>
</reference>
<dbReference type="Proteomes" id="UP000797356">
    <property type="component" value="Chromosome 11"/>
</dbReference>
<feature type="binding site" evidence="2">
    <location>
        <position position="42"/>
    </location>
    <ligand>
        <name>ATP</name>
        <dbReference type="ChEBI" id="CHEBI:30616"/>
    </ligand>
</feature>
<comment type="similarity">
    <text evidence="1">Belongs to the protein kinase superfamily. STE Ser/Thr protein kinase family. STE20 subfamily.</text>
</comment>
<evidence type="ECO:0000313" key="5">
    <source>
        <dbReference type="Proteomes" id="UP000797356"/>
    </source>
</evidence>
<feature type="compositionally biased region" description="Low complexity" evidence="3">
    <location>
        <begin position="104"/>
        <end position="113"/>
    </location>
</feature>
<keyword evidence="2" id="KW-0547">Nucleotide-binding</keyword>
<feature type="region of interest" description="Disordered" evidence="3">
    <location>
        <begin position="88"/>
        <end position="114"/>
    </location>
</feature>
<dbReference type="AlphaFoldDB" id="A0A8K0N9D2"/>
<keyword evidence="2" id="KW-0067">ATP-binding</keyword>
<proteinExistence type="inferred from homology"/>
<accession>A0A8K0N9D2</accession>
<organism evidence="4 5">
    <name type="scientific">Cocos nucifera</name>
    <name type="common">Coconut palm</name>
    <dbReference type="NCBI Taxonomy" id="13894"/>
    <lineage>
        <taxon>Eukaryota</taxon>
        <taxon>Viridiplantae</taxon>
        <taxon>Streptophyta</taxon>
        <taxon>Embryophyta</taxon>
        <taxon>Tracheophyta</taxon>
        <taxon>Spermatophyta</taxon>
        <taxon>Magnoliopsida</taxon>
        <taxon>Liliopsida</taxon>
        <taxon>Arecaceae</taxon>
        <taxon>Arecoideae</taxon>
        <taxon>Cocoseae</taxon>
        <taxon>Attaleinae</taxon>
        <taxon>Cocos</taxon>
    </lineage>
</organism>
<dbReference type="InterPro" id="IPR017441">
    <property type="entry name" value="Protein_kinase_ATP_BS"/>
</dbReference>
<dbReference type="GO" id="GO:0043539">
    <property type="term" value="F:protein serine/threonine kinase activator activity"/>
    <property type="evidence" value="ECO:0007669"/>
    <property type="project" value="InterPro"/>
</dbReference>